<keyword evidence="7 8" id="KW-0472">Membrane</keyword>
<dbReference type="Gene3D" id="1.10.3470.10">
    <property type="entry name" value="ABC transporter involved in vitamin B12 uptake, BtuC"/>
    <property type="match status" value="1"/>
</dbReference>
<evidence type="ECO:0000256" key="8">
    <source>
        <dbReference type="SAM" id="Phobius"/>
    </source>
</evidence>
<feature type="transmembrane region" description="Helical" evidence="8">
    <location>
        <begin position="327"/>
        <end position="345"/>
    </location>
</feature>
<dbReference type="RefSeq" id="WP_338531152.1">
    <property type="nucleotide sequence ID" value="NZ_CP030941.1"/>
</dbReference>
<keyword evidence="5 8" id="KW-0812">Transmembrane</keyword>
<evidence type="ECO:0000256" key="3">
    <source>
        <dbReference type="ARBA" id="ARBA00022448"/>
    </source>
</evidence>
<comment type="subcellular location">
    <subcellularLocation>
        <location evidence="1">Cell membrane</location>
        <topology evidence="1">Multi-pass membrane protein</topology>
    </subcellularLocation>
</comment>
<sequence>MSAIVQGAADRPAMPRHAPAPMLGLVAAALLAAMLAGLSMGSSPMPLDRLLPALIGQGSATDMLILWTLRAPRVLLAGVAGASLGLAGLVLQRATRNALAAPSVLGVTDGAALGAVAFLFLFTDPANMLTVSIYWQPVATALGAAFFAMLVALLAGRGNVGPVSLILHGFALGALARAGVTLFIVAGPVYRASQAAIWLAGSVHEARWSDVAATGLVLSICLPAVVLMARRMDQLLLDDTSAMATGVAVRRSQFMLMGLSVVLTAGAVSFVGAIGFVGLVAPHAARLLLGLRALPLIAGSAMLGALAVIAADIVVRYGFAPLEVPTGAATALLGAPYFLFILFRARQNHA</sequence>
<feature type="transmembrane region" description="Helical" evidence="8">
    <location>
        <begin position="254"/>
        <end position="281"/>
    </location>
</feature>
<keyword evidence="3" id="KW-0813">Transport</keyword>
<evidence type="ECO:0000256" key="7">
    <source>
        <dbReference type="ARBA" id="ARBA00023136"/>
    </source>
</evidence>
<evidence type="ECO:0000256" key="1">
    <source>
        <dbReference type="ARBA" id="ARBA00004651"/>
    </source>
</evidence>
<feature type="transmembrane region" description="Helical" evidence="8">
    <location>
        <begin position="293"/>
        <end position="315"/>
    </location>
</feature>
<reference evidence="9 10" key="1">
    <citation type="submission" date="2018-07" db="EMBL/GenBank/DDBJ databases">
        <title>Genome sequence of Nitratireductor thuwali#1536.</title>
        <authorList>
            <person name="Michoud G."/>
            <person name="Merlino G."/>
            <person name="Sefrji F.O."/>
            <person name="Daffonchio D."/>
        </authorList>
    </citation>
    <scope>NUCLEOTIDE SEQUENCE [LARGE SCALE GENOMIC DNA]</scope>
    <source>
        <strain evidence="10">Nit1536</strain>
    </source>
</reference>
<protein>
    <submittedName>
        <fullName evidence="9">Siderophore transport system permease protein YfhA</fullName>
    </submittedName>
</protein>
<keyword evidence="10" id="KW-1185">Reference proteome</keyword>
<dbReference type="PANTHER" id="PTHR30472:SF24">
    <property type="entry name" value="FERRIC ENTEROBACTIN TRANSPORT SYSTEM PERMEASE PROTEIN FEPG"/>
    <property type="match status" value="1"/>
</dbReference>
<evidence type="ECO:0000256" key="2">
    <source>
        <dbReference type="ARBA" id="ARBA00007935"/>
    </source>
</evidence>
<dbReference type="Proteomes" id="UP001342418">
    <property type="component" value="Chromosome"/>
</dbReference>
<keyword evidence="6 8" id="KW-1133">Transmembrane helix</keyword>
<keyword evidence="4" id="KW-1003">Cell membrane</keyword>
<dbReference type="Pfam" id="PF01032">
    <property type="entry name" value="FecCD"/>
    <property type="match status" value="1"/>
</dbReference>
<dbReference type="InterPro" id="IPR000522">
    <property type="entry name" value="ABC_transptr_permease_BtuC"/>
</dbReference>
<comment type="similarity">
    <text evidence="2">Belongs to the binding-protein-dependent transport system permease family. FecCD subfamily.</text>
</comment>
<evidence type="ECO:0000256" key="4">
    <source>
        <dbReference type="ARBA" id="ARBA00022475"/>
    </source>
</evidence>
<accession>A0ABY5MLW5</accession>
<evidence type="ECO:0000256" key="6">
    <source>
        <dbReference type="ARBA" id="ARBA00022989"/>
    </source>
</evidence>
<feature type="transmembrane region" description="Helical" evidence="8">
    <location>
        <begin position="167"/>
        <end position="191"/>
    </location>
</feature>
<dbReference type="EMBL" id="CP030941">
    <property type="protein sequence ID" value="UUP18965.1"/>
    <property type="molecule type" value="Genomic_DNA"/>
</dbReference>
<name>A0ABY5MLW5_9HYPH</name>
<evidence type="ECO:0000256" key="5">
    <source>
        <dbReference type="ARBA" id="ARBA00022692"/>
    </source>
</evidence>
<feature type="transmembrane region" description="Helical" evidence="8">
    <location>
        <begin position="134"/>
        <end position="155"/>
    </location>
</feature>
<dbReference type="PANTHER" id="PTHR30472">
    <property type="entry name" value="FERRIC ENTEROBACTIN TRANSPORT SYSTEM PERMEASE PROTEIN"/>
    <property type="match status" value="1"/>
</dbReference>
<proteinExistence type="inferred from homology"/>
<evidence type="ECO:0000313" key="10">
    <source>
        <dbReference type="Proteomes" id="UP001342418"/>
    </source>
</evidence>
<dbReference type="CDD" id="cd06550">
    <property type="entry name" value="TM_ABC_iron-siderophores_like"/>
    <property type="match status" value="1"/>
</dbReference>
<dbReference type="SUPFAM" id="SSF81345">
    <property type="entry name" value="ABC transporter involved in vitamin B12 uptake, BtuC"/>
    <property type="match status" value="1"/>
</dbReference>
<dbReference type="InterPro" id="IPR037294">
    <property type="entry name" value="ABC_BtuC-like"/>
</dbReference>
<gene>
    <name evidence="9" type="primary">yfhA</name>
    <name evidence="9" type="ORF">NTH_03451</name>
</gene>
<organism evidence="9 10">
    <name type="scientific">Nitratireductor thuwali</name>
    <dbReference type="NCBI Taxonomy" id="2267699"/>
    <lineage>
        <taxon>Bacteria</taxon>
        <taxon>Pseudomonadati</taxon>
        <taxon>Pseudomonadota</taxon>
        <taxon>Alphaproteobacteria</taxon>
        <taxon>Hyphomicrobiales</taxon>
        <taxon>Phyllobacteriaceae</taxon>
        <taxon>Nitratireductor</taxon>
    </lineage>
</organism>
<feature type="transmembrane region" description="Helical" evidence="8">
    <location>
        <begin position="20"/>
        <end position="38"/>
    </location>
</feature>
<feature type="transmembrane region" description="Helical" evidence="8">
    <location>
        <begin position="98"/>
        <end position="122"/>
    </location>
</feature>
<feature type="transmembrane region" description="Helical" evidence="8">
    <location>
        <begin position="74"/>
        <end position="91"/>
    </location>
</feature>
<evidence type="ECO:0000313" key="9">
    <source>
        <dbReference type="EMBL" id="UUP18965.1"/>
    </source>
</evidence>